<evidence type="ECO:0000313" key="2">
    <source>
        <dbReference type="EMBL" id="KJL48726.1"/>
    </source>
</evidence>
<dbReference type="SMART" id="SM00507">
    <property type="entry name" value="HNHc"/>
    <property type="match status" value="1"/>
</dbReference>
<dbReference type="PATRIC" id="fig|273678.4.peg.889"/>
<gene>
    <name evidence="2" type="ORF">RS84_00893</name>
</gene>
<proteinExistence type="predicted"/>
<feature type="domain" description="HNH nuclease" evidence="1">
    <location>
        <begin position="111"/>
        <end position="163"/>
    </location>
</feature>
<dbReference type="CDD" id="cd00085">
    <property type="entry name" value="HNHc"/>
    <property type="match status" value="1"/>
</dbReference>
<dbReference type="OrthoDB" id="5177627at2"/>
<reference evidence="2 3" key="1">
    <citation type="submission" date="2015-02" db="EMBL/GenBank/DDBJ databases">
        <title>Draft genome sequences of ten Microbacterium spp. with emphasis on heavy metal contaminated environments.</title>
        <authorList>
            <person name="Corretto E."/>
        </authorList>
    </citation>
    <scope>NUCLEOTIDE SEQUENCE [LARGE SCALE GENOMIC DNA]</scope>
    <source>
        <strain evidence="2 3">SA35</strain>
    </source>
</reference>
<dbReference type="Proteomes" id="UP000033900">
    <property type="component" value="Unassembled WGS sequence"/>
</dbReference>
<dbReference type="Gene3D" id="1.10.30.50">
    <property type="match status" value="1"/>
</dbReference>
<dbReference type="AlphaFoldDB" id="A0A0M2HPX5"/>
<evidence type="ECO:0000313" key="3">
    <source>
        <dbReference type="Proteomes" id="UP000033900"/>
    </source>
</evidence>
<evidence type="ECO:0000259" key="1">
    <source>
        <dbReference type="SMART" id="SM00507"/>
    </source>
</evidence>
<accession>A0A0M2HPX5</accession>
<sequence>MDDVFNSDPRNVIDPRTPAQKRHDALAAALGIAARHDDMPALGGAAPTLVVHVDAKDLAAGTGWASLAGSGTPVPLSVAAHTACTGAIQRVLFDEGRIIGITVTDRVFTVHQRRAIVARDRECLIPGCHVPASWCEIHHVTEHARGGPTHTDNGVPLCWWHHRSLDHSGWEIRMNDGLPQIRGPAWWDPAQHWRTPRLSIPQPARRRTVLRT</sequence>
<organism evidence="2 3">
    <name type="scientific">Microbacterium hydrocarbonoxydans</name>
    <dbReference type="NCBI Taxonomy" id="273678"/>
    <lineage>
        <taxon>Bacteria</taxon>
        <taxon>Bacillati</taxon>
        <taxon>Actinomycetota</taxon>
        <taxon>Actinomycetes</taxon>
        <taxon>Micrococcales</taxon>
        <taxon>Microbacteriaceae</taxon>
        <taxon>Microbacterium</taxon>
    </lineage>
</organism>
<dbReference type="RefSeq" id="WP_045256541.1">
    <property type="nucleotide sequence ID" value="NZ_JYJB01000006.1"/>
</dbReference>
<dbReference type="Pfam" id="PF02720">
    <property type="entry name" value="DUF222"/>
    <property type="match status" value="1"/>
</dbReference>
<comment type="caution">
    <text evidence="2">The sequence shown here is derived from an EMBL/GenBank/DDBJ whole genome shotgun (WGS) entry which is preliminary data.</text>
</comment>
<protein>
    <recommendedName>
        <fullName evidence="1">HNH nuclease domain-containing protein</fullName>
    </recommendedName>
</protein>
<dbReference type="STRING" id="273678.RS84_00893"/>
<keyword evidence="3" id="KW-1185">Reference proteome</keyword>
<dbReference type="InterPro" id="IPR003870">
    <property type="entry name" value="DUF222"/>
</dbReference>
<name>A0A0M2HPX5_9MICO</name>
<dbReference type="InterPro" id="IPR003615">
    <property type="entry name" value="HNH_nuc"/>
</dbReference>
<dbReference type="EMBL" id="JYJB01000006">
    <property type="protein sequence ID" value="KJL48726.1"/>
    <property type="molecule type" value="Genomic_DNA"/>
</dbReference>